<dbReference type="EMBL" id="FLQS01000014">
    <property type="protein sequence ID" value="SBS75249.1"/>
    <property type="molecule type" value="Genomic_DNA"/>
</dbReference>
<proteinExistence type="predicted"/>
<keyword evidence="1 4" id="KW-0808">Transferase</keyword>
<dbReference type="GO" id="GO:0016747">
    <property type="term" value="F:acyltransferase activity, transferring groups other than amino-acyl groups"/>
    <property type="evidence" value="ECO:0007669"/>
    <property type="project" value="InterPro"/>
</dbReference>
<accession>A0A1Y5PD52</accession>
<dbReference type="PANTHER" id="PTHR43877:SF2">
    <property type="entry name" value="AMINOALKYLPHOSPHONATE N-ACETYLTRANSFERASE-RELATED"/>
    <property type="match status" value="1"/>
</dbReference>
<protein>
    <submittedName>
        <fullName evidence="4">GCN5-related N-acetyltransferase</fullName>
    </submittedName>
</protein>
<dbReference type="CDD" id="cd04301">
    <property type="entry name" value="NAT_SF"/>
    <property type="match status" value="1"/>
</dbReference>
<dbReference type="PROSITE" id="PS51186">
    <property type="entry name" value="GNAT"/>
    <property type="match status" value="1"/>
</dbReference>
<dbReference type="SUPFAM" id="SSF55729">
    <property type="entry name" value="Acyl-CoA N-acyltransferases (Nat)"/>
    <property type="match status" value="1"/>
</dbReference>
<name>A0A1Y5PD52_9MYCO</name>
<keyword evidence="2" id="KW-0012">Acyltransferase</keyword>
<gene>
    <name evidence="4" type="ORF">MHPYR_210034</name>
</gene>
<feature type="domain" description="N-acetyltransferase" evidence="3">
    <location>
        <begin position="7"/>
        <end position="161"/>
    </location>
</feature>
<dbReference type="InterPro" id="IPR000182">
    <property type="entry name" value="GNAT_dom"/>
</dbReference>
<evidence type="ECO:0000256" key="2">
    <source>
        <dbReference type="ARBA" id="ARBA00023315"/>
    </source>
</evidence>
<reference evidence="4" key="1">
    <citation type="submission" date="2016-03" db="EMBL/GenBank/DDBJ databases">
        <authorList>
            <person name="Ploux O."/>
        </authorList>
    </citation>
    <scope>NUCLEOTIDE SEQUENCE</scope>
    <source>
        <strain evidence="4">UC10</strain>
    </source>
</reference>
<dbReference type="AlphaFoldDB" id="A0A1Y5PD52"/>
<dbReference type="InterPro" id="IPR016181">
    <property type="entry name" value="Acyl_CoA_acyltransferase"/>
</dbReference>
<sequence length="161" mass="17935">MTGLRFVPVHTDDELAQPLLAELAVEYATRYDSTEEFVARWLRSHPTGTFDPPDGGMLIGVLDGKPVTGGAFCRFDDDTAELNRIWTDSGCRRRGYATMLLAALEAEIADRGYRRVYLTTGNRQPEAEALYDSAGYVRLDEPLPSRGDVFPVAFVKVLFRA</sequence>
<dbReference type="PANTHER" id="PTHR43877">
    <property type="entry name" value="AMINOALKYLPHOSPHONATE N-ACETYLTRANSFERASE-RELATED-RELATED"/>
    <property type="match status" value="1"/>
</dbReference>
<evidence type="ECO:0000259" key="3">
    <source>
        <dbReference type="PROSITE" id="PS51186"/>
    </source>
</evidence>
<dbReference type="Gene3D" id="3.40.630.30">
    <property type="match status" value="1"/>
</dbReference>
<evidence type="ECO:0000256" key="1">
    <source>
        <dbReference type="ARBA" id="ARBA00022679"/>
    </source>
</evidence>
<evidence type="ECO:0000313" key="4">
    <source>
        <dbReference type="EMBL" id="SBS75249.1"/>
    </source>
</evidence>
<dbReference type="InterPro" id="IPR050832">
    <property type="entry name" value="Bact_Acetyltransf"/>
</dbReference>
<organism evidence="4">
    <name type="scientific">uncultured Mycobacterium sp</name>
    <dbReference type="NCBI Taxonomy" id="171292"/>
    <lineage>
        <taxon>Bacteria</taxon>
        <taxon>Bacillati</taxon>
        <taxon>Actinomycetota</taxon>
        <taxon>Actinomycetes</taxon>
        <taxon>Mycobacteriales</taxon>
        <taxon>Mycobacteriaceae</taxon>
        <taxon>Mycobacterium</taxon>
        <taxon>environmental samples</taxon>
    </lineage>
</organism>
<dbReference type="Pfam" id="PF00583">
    <property type="entry name" value="Acetyltransf_1"/>
    <property type="match status" value="1"/>
</dbReference>